<dbReference type="Proteomes" id="UP001214576">
    <property type="component" value="Unassembled WGS sequence"/>
</dbReference>
<evidence type="ECO:0000313" key="3">
    <source>
        <dbReference type="Proteomes" id="UP001214576"/>
    </source>
</evidence>
<feature type="region of interest" description="Disordered" evidence="1">
    <location>
        <begin position="46"/>
        <end position="73"/>
    </location>
</feature>
<proteinExistence type="predicted"/>
<gene>
    <name evidence="2" type="ORF">MG293_005084</name>
</gene>
<evidence type="ECO:0000256" key="1">
    <source>
        <dbReference type="SAM" id="MobiDB-lite"/>
    </source>
</evidence>
<accession>A0AAD4UCV0</accession>
<reference evidence="2" key="1">
    <citation type="submission" date="2022-03" db="EMBL/GenBank/DDBJ databases">
        <title>Genomic analyses of argali, domestic sheep and their hybrids provide insights into chromosomal evolution, heterosis and genetic basis of agronomic traits.</title>
        <authorList>
            <person name="Li M."/>
        </authorList>
    </citation>
    <scope>NUCLEOTIDE SEQUENCE</scope>
    <source>
        <strain evidence="2">CAU-MHL-2022a</strain>
        <tissue evidence="2">Skin</tissue>
    </source>
</reference>
<dbReference type="AlphaFoldDB" id="A0AAD4UCV0"/>
<keyword evidence="3" id="KW-1185">Reference proteome</keyword>
<evidence type="ECO:0000313" key="2">
    <source>
        <dbReference type="EMBL" id="KAI4544818.1"/>
    </source>
</evidence>
<protein>
    <submittedName>
        <fullName evidence="2">Uncharacterized protein</fullName>
    </submittedName>
</protein>
<organism evidence="2 3">
    <name type="scientific">Ovis ammon polii</name>
    <dbReference type="NCBI Taxonomy" id="230172"/>
    <lineage>
        <taxon>Eukaryota</taxon>
        <taxon>Metazoa</taxon>
        <taxon>Chordata</taxon>
        <taxon>Craniata</taxon>
        <taxon>Vertebrata</taxon>
        <taxon>Euteleostomi</taxon>
        <taxon>Mammalia</taxon>
        <taxon>Eutheria</taxon>
        <taxon>Laurasiatheria</taxon>
        <taxon>Artiodactyla</taxon>
        <taxon>Ruminantia</taxon>
        <taxon>Pecora</taxon>
        <taxon>Bovidae</taxon>
        <taxon>Caprinae</taxon>
        <taxon>Ovis</taxon>
    </lineage>
</organism>
<dbReference type="EMBL" id="JAKZEL010000004">
    <property type="protein sequence ID" value="KAI4544818.1"/>
    <property type="molecule type" value="Genomic_DNA"/>
</dbReference>
<comment type="caution">
    <text evidence="2">The sequence shown here is derived from an EMBL/GenBank/DDBJ whole genome shotgun (WGS) entry which is preliminary data.</text>
</comment>
<sequence>MQAFLLDDPDLSLSHTVLQSTFFQSPVNGQQHLMDERKQARIVSAAQTGPDWQRTPGKSDRRATGLLQPGRQAPPSVRAVGLLLSAWNFEGAPHPGARPSAYPSKLLEQPRLQPGDVKSHNLEVKSTVRVNILEPQGPVCCFPGFLS</sequence>
<name>A0AAD4UCV0_OVIAM</name>